<dbReference type="AlphaFoldDB" id="A0AAV8A7D5"/>
<comment type="caution">
    <text evidence="2">The sequence shown here is derived from an EMBL/GenBank/DDBJ whole genome shotgun (WGS) entry which is preliminary data.</text>
</comment>
<feature type="region of interest" description="Disordered" evidence="1">
    <location>
        <begin position="109"/>
        <end position="189"/>
    </location>
</feature>
<accession>A0AAV8A7D5</accession>
<evidence type="ECO:0000256" key="1">
    <source>
        <dbReference type="SAM" id="MobiDB-lite"/>
    </source>
</evidence>
<protein>
    <submittedName>
        <fullName evidence="2">Uncharacterized protein</fullName>
    </submittedName>
</protein>
<dbReference type="Proteomes" id="UP001146793">
    <property type="component" value="Unassembled WGS sequence"/>
</dbReference>
<sequence length="189" mass="22322">MLHYHHFSSLPETEDRKESAFVEEETYIKEKALIEEEALVEEEKKLSKKKKTFIKEEDDECNQKRKDVTYPAPKKSHWSYSRRNYVEDHIRNLVPKALELDVYLDENKVPNVKIHEKEEKVQKKEVAIKSNQDSNGDSKEKKKNKAKKKKTVKKKSKCIEDNKKKMKSKGNLGDTRDTTINVEKKCKKN</sequence>
<dbReference type="EMBL" id="JANTQA010000015">
    <property type="protein sequence ID" value="KAJ3448680.1"/>
    <property type="molecule type" value="Genomic_DNA"/>
</dbReference>
<feature type="compositionally biased region" description="Basic residues" evidence="1">
    <location>
        <begin position="141"/>
        <end position="156"/>
    </location>
</feature>
<organism evidence="2 3">
    <name type="scientific">Anaeramoeba flamelloides</name>
    <dbReference type="NCBI Taxonomy" id="1746091"/>
    <lineage>
        <taxon>Eukaryota</taxon>
        <taxon>Metamonada</taxon>
        <taxon>Anaeramoebidae</taxon>
        <taxon>Anaeramoeba</taxon>
    </lineage>
</organism>
<gene>
    <name evidence="2" type="ORF">M0812_01162</name>
</gene>
<evidence type="ECO:0000313" key="3">
    <source>
        <dbReference type="Proteomes" id="UP001146793"/>
    </source>
</evidence>
<proteinExistence type="predicted"/>
<reference evidence="2" key="1">
    <citation type="submission" date="2022-08" db="EMBL/GenBank/DDBJ databases">
        <title>Novel sulphate-reducing endosymbionts in the free-living metamonad Anaeramoeba.</title>
        <authorList>
            <person name="Jerlstrom-Hultqvist J."/>
            <person name="Cepicka I."/>
            <person name="Gallot-Lavallee L."/>
            <person name="Salas-Leiva D."/>
            <person name="Curtis B.A."/>
            <person name="Zahonova K."/>
            <person name="Pipaliya S."/>
            <person name="Dacks J."/>
            <person name="Roger A.J."/>
        </authorList>
    </citation>
    <scope>NUCLEOTIDE SEQUENCE</scope>
    <source>
        <strain evidence="2">Busselton2</strain>
    </source>
</reference>
<name>A0AAV8A7D5_9EUKA</name>
<evidence type="ECO:0000313" key="2">
    <source>
        <dbReference type="EMBL" id="KAJ3448680.1"/>
    </source>
</evidence>
<feature type="compositionally biased region" description="Basic and acidic residues" evidence="1">
    <location>
        <begin position="109"/>
        <end position="127"/>
    </location>
</feature>